<dbReference type="AlphaFoldDB" id="A0A934QBT9"/>
<name>A0A934QBT9_9MICO</name>
<comment type="caution">
    <text evidence="2">The sequence shown here is derived from an EMBL/GenBank/DDBJ whole genome shotgun (WGS) entry which is preliminary data.</text>
</comment>
<keyword evidence="1" id="KW-0472">Membrane</keyword>
<dbReference type="Proteomes" id="UP000618733">
    <property type="component" value="Unassembled WGS sequence"/>
</dbReference>
<feature type="transmembrane region" description="Helical" evidence="1">
    <location>
        <begin position="36"/>
        <end position="55"/>
    </location>
</feature>
<dbReference type="RefSeq" id="WP_200131070.1">
    <property type="nucleotide sequence ID" value="NZ_JAEHOI010000002.1"/>
</dbReference>
<protein>
    <submittedName>
        <fullName evidence="2">Uncharacterized protein</fullName>
    </submittedName>
</protein>
<gene>
    <name evidence="2" type="ORF">JD292_02020</name>
</gene>
<evidence type="ECO:0000256" key="1">
    <source>
        <dbReference type="SAM" id="Phobius"/>
    </source>
</evidence>
<reference evidence="2" key="1">
    <citation type="submission" date="2020-12" db="EMBL/GenBank/DDBJ databases">
        <title>Leucobacter sp. CAS2, isolated from Chromium sludge.</title>
        <authorList>
            <person name="Xu Z."/>
        </authorList>
    </citation>
    <scope>NUCLEOTIDE SEQUENCE</scope>
    <source>
        <strain evidence="2">CSA2</strain>
    </source>
</reference>
<proteinExistence type="predicted"/>
<dbReference type="EMBL" id="JAEHOI010000002">
    <property type="protein sequence ID" value="MBK0420856.1"/>
    <property type="molecule type" value="Genomic_DNA"/>
</dbReference>
<keyword evidence="3" id="KW-1185">Reference proteome</keyword>
<evidence type="ECO:0000313" key="3">
    <source>
        <dbReference type="Proteomes" id="UP000618733"/>
    </source>
</evidence>
<keyword evidence="1" id="KW-0812">Transmembrane</keyword>
<organism evidence="2 3">
    <name type="scientific">Leucobacter edaphi</name>
    <dbReference type="NCBI Taxonomy" id="2796472"/>
    <lineage>
        <taxon>Bacteria</taxon>
        <taxon>Bacillati</taxon>
        <taxon>Actinomycetota</taxon>
        <taxon>Actinomycetes</taxon>
        <taxon>Micrococcales</taxon>
        <taxon>Microbacteriaceae</taxon>
        <taxon>Leucobacter</taxon>
    </lineage>
</organism>
<sequence length="72" mass="7962">MQIGKYVTSPGVIGAAFGALGTARKTQSMRRDWRRYIVWGVWAAGLALAIASVAMQEQDENAELERKDAKQH</sequence>
<accession>A0A934QBT9</accession>
<feature type="transmembrane region" description="Helical" evidence="1">
    <location>
        <begin position="6"/>
        <end position="24"/>
    </location>
</feature>
<evidence type="ECO:0000313" key="2">
    <source>
        <dbReference type="EMBL" id="MBK0420856.1"/>
    </source>
</evidence>
<keyword evidence="1" id="KW-1133">Transmembrane helix</keyword>